<evidence type="ECO:0000313" key="2">
    <source>
        <dbReference type="Proteomes" id="UP001162480"/>
    </source>
</evidence>
<dbReference type="AlphaFoldDB" id="A0AA36B7L1"/>
<name>A0AA36B7L1_OCTVU</name>
<dbReference type="Proteomes" id="UP001162480">
    <property type="component" value="Chromosome 10"/>
</dbReference>
<sequence length="76" mass="8098">MVTSRLLHAIDNSAATEIVVAVVADGGVAVDVVVDYDGDAVVLMIIVLQLLAIICWKTEECCEIVMTTSSVLIKIH</sequence>
<reference evidence="1" key="1">
    <citation type="submission" date="2023-08" db="EMBL/GenBank/DDBJ databases">
        <authorList>
            <person name="Alioto T."/>
            <person name="Alioto T."/>
            <person name="Gomez Garrido J."/>
        </authorList>
    </citation>
    <scope>NUCLEOTIDE SEQUENCE</scope>
</reference>
<gene>
    <name evidence="1" type="ORF">OCTVUL_1B014860</name>
</gene>
<accession>A0AA36B7L1</accession>
<evidence type="ECO:0000313" key="1">
    <source>
        <dbReference type="EMBL" id="CAI9729069.1"/>
    </source>
</evidence>
<keyword evidence="2" id="KW-1185">Reference proteome</keyword>
<organism evidence="1 2">
    <name type="scientific">Octopus vulgaris</name>
    <name type="common">Common octopus</name>
    <dbReference type="NCBI Taxonomy" id="6645"/>
    <lineage>
        <taxon>Eukaryota</taxon>
        <taxon>Metazoa</taxon>
        <taxon>Spiralia</taxon>
        <taxon>Lophotrochozoa</taxon>
        <taxon>Mollusca</taxon>
        <taxon>Cephalopoda</taxon>
        <taxon>Coleoidea</taxon>
        <taxon>Octopodiformes</taxon>
        <taxon>Octopoda</taxon>
        <taxon>Incirrata</taxon>
        <taxon>Octopodidae</taxon>
        <taxon>Octopus</taxon>
    </lineage>
</organism>
<proteinExistence type="predicted"/>
<dbReference type="EMBL" id="OX597823">
    <property type="protein sequence ID" value="CAI9729069.1"/>
    <property type="molecule type" value="Genomic_DNA"/>
</dbReference>
<protein>
    <submittedName>
        <fullName evidence="1">Uncharacterized protein</fullName>
    </submittedName>
</protein>